<organism evidence="2 3">
    <name type="scientific">Phytophthora cactorum</name>
    <dbReference type="NCBI Taxonomy" id="29920"/>
    <lineage>
        <taxon>Eukaryota</taxon>
        <taxon>Sar</taxon>
        <taxon>Stramenopiles</taxon>
        <taxon>Oomycota</taxon>
        <taxon>Peronosporomycetes</taxon>
        <taxon>Peronosporales</taxon>
        <taxon>Peronosporaceae</taxon>
        <taxon>Phytophthora</taxon>
    </lineage>
</organism>
<feature type="compositionally biased region" description="Polar residues" evidence="1">
    <location>
        <begin position="33"/>
        <end position="47"/>
    </location>
</feature>
<comment type="caution">
    <text evidence="2">The sequence shown here is derived from an EMBL/GenBank/DDBJ whole genome shotgun (WGS) entry which is preliminary data.</text>
</comment>
<evidence type="ECO:0000256" key="1">
    <source>
        <dbReference type="SAM" id="MobiDB-lite"/>
    </source>
</evidence>
<dbReference type="Proteomes" id="UP000736787">
    <property type="component" value="Unassembled WGS sequence"/>
</dbReference>
<feature type="region of interest" description="Disordered" evidence="1">
    <location>
        <begin position="15"/>
        <end position="50"/>
    </location>
</feature>
<name>A0A8T1DEY3_9STRA</name>
<evidence type="ECO:0000313" key="3">
    <source>
        <dbReference type="Proteomes" id="UP000736787"/>
    </source>
</evidence>
<evidence type="ECO:0000313" key="2">
    <source>
        <dbReference type="EMBL" id="KAG2940134.1"/>
    </source>
</evidence>
<accession>A0A8T1DEY3</accession>
<protein>
    <submittedName>
        <fullName evidence="2">Uncharacterized protein</fullName>
    </submittedName>
</protein>
<proteinExistence type="predicted"/>
<dbReference type="AlphaFoldDB" id="A0A8T1DEY3"/>
<dbReference type="EMBL" id="RCMK01000263">
    <property type="protein sequence ID" value="KAG2940134.1"/>
    <property type="molecule type" value="Genomic_DNA"/>
</dbReference>
<gene>
    <name evidence="2" type="ORF">PC117_g10668</name>
</gene>
<reference evidence="2" key="1">
    <citation type="submission" date="2018-10" db="EMBL/GenBank/DDBJ databases">
        <title>Effector identification in a new, highly contiguous assembly of the strawberry crown rot pathogen Phytophthora cactorum.</title>
        <authorList>
            <person name="Armitage A.D."/>
            <person name="Nellist C.F."/>
            <person name="Bates H."/>
            <person name="Vickerstaff R.J."/>
            <person name="Harrison R.J."/>
        </authorList>
    </citation>
    <scope>NUCLEOTIDE SEQUENCE</scope>
    <source>
        <strain evidence="2">4040</strain>
    </source>
</reference>
<sequence length="98" mass="10845">MDLITQAFTTDALKATMSRRRLRTSPGPLGDPSKTNDPGLQGVQRSSWKGETRNNNKWYFEACSEGHVCEMAQLSYGVLQTSNRHRSSGKGFVRGPGQ</sequence>